<dbReference type="Proteomes" id="UP000334019">
    <property type="component" value="Chromosome"/>
</dbReference>
<dbReference type="AlphaFoldDB" id="A0A5Q2RHL0"/>
<dbReference type="KEGG" id="atq:GH723_04170"/>
<evidence type="ECO:0000313" key="2">
    <source>
        <dbReference type="EMBL" id="QGG94362.1"/>
    </source>
</evidence>
<reference evidence="2 3" key="1">
    <citation type="submission" date="2019-11" db="EMBL/GenBank/DDBJ databases">
        <authorList>
            <person name="He Y."/>
        </authorList>
    </citation>
    <scope>NUCLEOTIDE SEQUENCE [LARGE SCALE GENOMIC DNA]</scope>
    <source>
        <strain evidence="2 3">SCSIO 58843</strain>
    </source>
</reference>
<dbReference type="EMBL" id="CP045851">
    <property type="protein sequence ID" value="QGG94362.1"/>
    <property type="molecule type" value="Genomic_DNA"/>
</dbReference>
<evidence type="ECO:0000313" key="3">
    <source>
        <dbReference type="Proteomes" id="UP000334019"/>
    </source>
</evidence>
<sequence>MRQPKKPKPKNQGPTASSPKKQLDARDRRIVDAWERYRNASIELLRATDSATLGAATLKANASLARLDQARRQRRQSGPKSNKVPKPGRSKSIRTVSGGAPGLGKRR</sequence>
<proteinExistence type="predicted"/>
<accession>A0A5Q2RHL0</accession>
<gene>
    <name evidence="2" type="ORF">GH723_04170</name>
</gene>
<name>A0A5Q2RHL0_9ACTN</name>
<feature type="region of interest" description="Disordered" evidence="1">
    <location>
        <begin position="1"/>
        <end position="27"/>
    </location>
</feature>
<keyword evidence="3" id="KW-1185">Reference proteome</keyword>
<evidence type="ECO:0000256" key="1">
    <source>
        <dbReference type="SAM" id="MobiDB-lite"/>
    </source>
</evidence>
<protein>
    <submittedName>
        <fullName evidence="2">Uncharacterized protein</fullName>
    </submittedName>
</protein>
<feature type="region of interest" description="Disordered" evidence="1">
    <location>
        <begin position="64"/>
        <end position="107"/>
    </location>
</feature>
<dbReference type="RefSeq" id="WP_153758468.1">
    <property type="nucleotide sequence ID" value="NZ_CP045851.1"/>
</dbReference>
<organism evidence="2 3">
    <name type="scientific">Actinomarinicola tropica</name>
    <dbReference type="NCBI Taxonomy" id="2789776"/>
    <lineage>
        <taxon>Bacteria</taxon>
        <taxon>Bacillati</taxon>
        <taxon>Actinomycetota</taxon>
        <taxon>Acidimicrobiia</taxon>
        <taxon>Acidimicrobiales</taxon>
        <taxon>Iamiaceae</taxon>
        <taxon>Actinomarinicola</taxon>
    </lineage>
</organism>